<dbReference type="Proteomes" id="UP000636800">
    <property type="component" value="Chromosome 7"/>
</dbReference>
<dbReference type="EMBL" id="JADCNL010000007">
    <property type="protein sequence ID" value="KAG0473706.1"/>
    <property type="molecule type" value="Genomic_DNA"/>
</dbReference>
<organism evidence="1 3">
    <name type="scientific">Vanilla planifolia</name>
    <name type="common">Vanilla</name>
    <dbReference type="NCBI Taxonomy" id="51239"/>
    <lineage>
        <taxon>Eukaryota</taxon>
        <taxon>Viridiplantae</taxon>
        <taxon>Streptophyta</taxon>
        <taxon>Embryophyta</taxon>
        <taxon>Tracheophyta</taxon>
        <taxon>Spermatophyta</taxon>
        <taxon>Magnoliopsida</taxon>
        <taxon>Liliopsida</taxon>
        <taxon>Asparagales</taxon>
        <taxon>Orchidaceae</taxon>
        <taxon>Vanilloideae</taxon>
        <taxon>Vanilleae</taxon>
        <taxon>Vanilla</taxon>
    </lineage>
</organism>
<evidence type="ECO:0000313" key="2">
    <source>
        <dbReference type="EMBL" id="KAG0475366.1"/>
    </source>
</evidence>
<evidence type="ECO:0000313" key="4">
    <source>
        <dbReference type="Proteomes" id="UP000639772"/>
    </source>
</evidence>
<evidence type="ECO:0000313" key="3">
    <source>
        <dbReference type="Proteomes" id="UP000636800"/>
    </source>
</evidence>
<sequence>MVCWRLAMPEVYNCALICRHLEENWRIWLLCLKQPMQPKDWVFLKAGRHEGFPFVVTGRLLGIGQSNMWQFSG</sequence>
<dbReference type="Proteomes" id="UP000639772">
    <property type="component" value="Chromosome 7"/>
</dbReference>
<reference evidence="3 4" key="1">
    <citation type="journal article" date="2020" name="Nat. Food">
        <title>A phased Vanilla planifolia genome enables genetic improvement of flavour and production.</title>
        <authorList>
            <person name="Hasing T."/>
            <person name="Tang H."/>
            <person name="Brym M."/>
            <person name="Khazi F."/>
            <person name="Huang T."/>
            <person name="Chambers A.H."/>
        </authorList>
    </citation>
    <scope>NUCLEOTIDE SEQUENCE [LARGE SCALE GENOMIC DNA]</scope>
    <source>
        <tissue evidence="1">Leaf</tissue>
    </source>
</reference>
<accession>A0A835QI50</accession>
<dbReference type="AlphaFoldDB" id="A0A835QI50"/>
<comment type="caution">
    <text evidence="1">The sequence shown here is derived from an EMBL/GenBank/DDBJ whole genome shotgun (WGS) entry which is preliminary data.</text>
</comment>
<name>A0A835QI50_VANPL</name>
<evidence type="ECO:0000313" key="1">
    <source>
        <dbReference type="EMBL" id="KAG0473706.1"/>
    </source>
</evidence>
<dbReference type="EMBL" id="JADCNM010000007">
    <property type="protein sequence ID" value="KAG0475366.1"/>
    <property type="molecule type" value="Genomic_DNA"/>
</dbReference>
<proteinExistence type="predicted"/>
<gene>
    <name evidence="2" type="ORF">HPP92_015052</name>
    <name evidence="1" type="ORF">HPP92_015563</name>
</gene>
<protein>
    <submittedName>
        <fullName evidence="1">Uncharacterized protein</fullName>
    </submittedName>
</protein>
<keyword evidence="3" id="KW-1185">Reference proteome</keyword>